<evidence type="ECO:0000256" key="3">
    <source>
        <dbReference type="ARBA" id="ARBA00012142"/>
    </source>
</evidence>
<dbReference type="RefSeq" id="WP_326509023.1">
    <property type="nucleotide sequence ID" value="NZ_JAWIIV010000028.1"/>
</dbReference>
<evidence type="ECO:0000256" key="8">
    <source>
        <dbReference type="ARBA" id="ARBA00022840"/>
    </source>
</evidence>
<dbReference type="SUPFAM" id="SSF50800">
    <property type="entry name" value="PK beta-barrel domain-like"/>
    <property type="match status" value="1"/>
</dbReference>
<comment type="pathway">
    <text evidence="1 12">Carbohydrate degradation; glycolysis; pyruvate from D-glyceraldehyde 3-phosphate: step 5/5.</text>
</comment>
<dbReference type="EMBL" id="JAWIIV010000028">
    <property type="protein sequence ID" value="MEC4722307.1"/>
    <property type="molecule type" value="Genomic_DNA"/>
</dbReference>
<keyword evidence="11 14" id="KW-0670">Pyruvate</keyword>
<keyword evidence="9 12" id="KW-0460">Magnesium</keyword>
<evidence type="ECO:0000256" key="9">
    <source>
        <dbReference type="ARBA" id="ARBA00022842"/>
    </source>
</evidence>
<dbReference type="PRINTS" id="PR01050">
    <property type="entry name" value="PYRUVTKNASE"/>
</dbReference>
<evidence type="ECO:0000313" key="14">
    <source>
        <dbReference type="EMBL" id="MEC4722307.1"/>
    </source>
</evidence>
<accession>A0ABU6JGI2</accession>
<dbReference type="InterPro" id="IPR015806">
    <property type="entry name" value="Pyrv_Knase_insert_dom_sf"/>
</dbReference>
<dbReference type="Gene3D" id="3.40.1380.20">
    <property type="entry name" value="Pyruvate kinase, C-terminal domain"/>
    <property type="match status" value="1"/>
</dbReference>
<organism evidence="14 15">
    <name type="scientific">Noviherbaspirillum album</name>
    <dbReference type="NCBI Taxonomy" id="3080276"/>
    <lineage>
        <taxon>Bacteria</taxon>
        <taxon>Pseudomonadati</taxon>
        <taxon>Pseudomonadota</taxon>
        <taxon>Betaproteobacteria</taxon>
        <taxon>Burkholderiales</taxon>
        <taxon>Oxalobacteraceae</taxon>
        <taxon>Noviherbaspirillum</taxon>
    </lineage>
</organism>
<reference evidence="14 15" key="1">
    <citation type="submission" date="2023-10" db="EMBL/GenBank/DDBJ databases">
        <title>Noviherbaspirillum sp. CPCC 100848 genome assembly.</title>
        <authorList>
            <person name="Li X.Y."/>
            <person name="Fang X.M."/>
        </authorList>
    </citation>
    <scope>NUCLEOTIDE SEQUENCE [LARGE SCALE GENOMIC DNA]</scope>
    <source>
        <strain evidence="14 15">CPCC 100848</strain>
    </source>
</reference>
<dbReference type="InterPro" id="IPR040442">
    <property type="entry name" value="Pyrv_kinase-like_dom_sf"/>
</dbReference>
<dbReference type="Gene3D" id="2.40.33.10">
    <property type="entry name" value="PK beta-barrel domain-like"/>
    <property type="match status" value="1"/>
</dbReference>
<dbReference type="InterPro" id="IPR011037">
    <property type="entry name" value="Pyrv_Knase-like_insert_dom_sf"/>
</dbReference>
<dbReference type="InterPro" id="IPR001697">
    <property type="entry name" value="Pyr_Knase"/>
</dbReference>
<evidence type="ECO:0000256" key="7">
    <source>
        <dbReference type="ARBA" id="ARBA00022777"/>
    </source>
</evidence>
<keyword evidence="8" id="KW-0067">ATP-binding</keyword>
<keyword evidence="4 12" id="KW-0808">Transferase</keyword>
<proteinExistence type="inferred from homology"/>
<evidence type="ECO:0000256" key="1">
    <source>
        <dbReference type="ARBA" id="ARBA00004997"/>
    </source>
</evidence>
<evidence type="ECO:0000256" key="11">
    <source>
        <dbReference type="ARBA" id="ARBA00023317"/>
    </source>
</evidence>
<evidence type="ECO:0000256" key="6">
    <source>
        <dbReference type="ARBA" id="ARBA00022741"/>
    </source>
</evidence>
<gene>
    <name evidence="14" type="ORF">RY831_24395</name>
</gene>
<keyword evidence="6" id="KW-0547">Nucleotide-binding</keyword>
<dbReference type="GO" id="GO:0016301">
    <property type="term" value="F:kinase activity"/>
    <property type="evidence" value="ECO:0007669"/>
    <property type="project" value="UniProtKB-KW"/>
</dbReference>
<dbReference type="InterPro" id="IPR036918">
    <property type="entry name" value="Pyrv_Knase_C_sf"/>
</dbReference>
<evidence type="ECO:0000313" key="15">
    <source>
        <dbReference type="Proteomes" id="UP001352263"/>
    </source>
</evidence>
<sequence length="401" mass="43156">MQQHWGRSRRRRTGIMATLGTSSSHPDVIAELHDAGTDIFRLDFGHGSPRAHGERYRAIRDLDTGASRPAAILADLQGASFRLGLVIGGFVNLHAGESLRLDLDAAPGNRRRIPLPQPEFFAQMRPGDEIFIDGGGVRLLVMSAGFDHVETIVLAGGYVSDARRVTMPSCDWPGALTEKDRIDAVYAAALGVDWLALPAVCGAVGFAEIRSLVGARPRLMARLDNSSALATINETLAMADGILFARHDLAMSQPWAELCRMQKKLFMHCSATGKMLVAATQALTECGDATHDPSAILEDAAAALHCGAHVLTLCSSSAAGAFPVENVAMIERFIRAAECGICPEHVHCAMQAQEETRLEDVLHAAPKFALPGIAERLPCMAMKKRSGDLYIQHDSQVPAPR</sequence>
<dbReference type="InterPro" id="IPR015793">
    <property type="entry name" value="Pyrv_Knase_brl"/>
</dbReference>
<evidence type="ECO:0000256" key="2">
    <source>
        <dbReference type="ARBA" id="ARBA00008663"/>
    </source>
</evidence>
<name>A0ABU6JGI2_9BURK</name>
<keyword evidence="15" id="KW-1185">Reference proteome</keyword>
<dbReference type="InterPro" id="IPR015813">
    <property type="entry name" value="Pyrv/PenolPyrv_kinase-like_dom"/>
</dbReference>
<evidence type="ECO:0000259" key="13">
    <source>
        <dbReference type="Pfam" id="PF00224"/>
    </source>
</evidence>
<comment type="caution">
    <text evidence="14">The sequence shown here is derived from an EMBL/GenBank/DDBJ whole genome shotgun (WGS) entry which is preliminary data.</text>
</comment>
<comment type="similarity">
    <text evidence="2 12">Belongs to the pyruvate kinase family.</text>
</comment>
<dbReference type="Gene3D" id="3.20.20.60">
    <property type="entry name" value="Phosphoenolpyruvate-binding domains"/>
    <property type="match status" value="1"/>
</dbReference>
<feature type="domain" description="Pyruvate kinase barrel" evidence="13">
    <location>
        <begin position="11"/>
        <end position="327"/>
    </location>
</feature>
<keyword evidence="10 12" id="KW-0324">Glycolysis</keyword>
<dbReference type="EC" id="2.7.1.40" evidence="3 12"/>
<dbReference type="Proteomes" id="UP001352263">
    <property type="component" value="Unassembled WGS sequence"/>
</dbReference>
<keyword evidence="7 12" id="KW-0418">Kinase</keyword>
<evidence type="ECO:0000256" key="5">
    <source>
        <dbReference type="ARBA" id="ARBA00022723"/>
    </source>
</evidence>
<dbReference type="Pfam" id="PF00224">
    <property type="entry name" value="PK"/>
    <property type="match status" value="1"/>
</dbReference>
<evidence type="ECO:0000256" key="4">
    <source>
        <dbReference type="ARBA" id="ARBA00022679"/>
    </source>
</evidence>
<evidence type="ECO:0000256" key="12">
    <source>
        <dbReference type="RuleBase" id="RU000504"/>
    </source>
</evidence>
<comment type="catalytic activity">
    <reaction evidence="12">
        <text>pyruvate + ATP = phosphoenolpyruvate + ADP + H(+)</text>
        <dbReference type="Rhea" id="RHEA:18157"/>
        <dbReference type="ChEBI" id="CHEBI:15361"/>
        <dbReference type="ChEBI" id="CHEBI:15378"/>
        <dbReference type="ChEBI" id="CHEBI:30616"/>
        <dbReference type="ChEBI" id="CHEBI:58702"/>
        <dbReference type="ChEBI" id="CHEBI:456216"/>
        <dbReference type="EC" id="2.7.1.40"/>
    </reaction>
</comment>
<dbReference type="PANTHER" id="PTHR11817">
    <property type="entry name" value="PYRUVATE KINASE"/>
    <property type="match status" value="1"/>
</dbReference>
<dbReference type="SUPFAM" id="SSF51621">
    <property type="entry name" value="Phosphoenolpyruvate/pyruvate domain"/>
    <property type="match status" value="1"/>
</dbReference>
<evidence type="ECO:0000256" key="10">
    <source>
        <dbReference type="ARBA" id="ARBA00023152"/>
    </source>
</evidence>
<keyword evidence="5" id="KW-0479">Metal-binding</keyword>
<protein>
    <recommendedName>
        <fullName evidence="3 12">Pyruvate kinase</fullName>
        <ecNumber evidence="3 12">2.7.1.40</ecNumber>
    </recommendedName>
</protein>